<dbReference type="Pfam" id="PF03175">
    <property type="entry name" value="DNA_pol_B_2"/>
    <property type="match status" value="1"/>
</dbReference>
<evidence type="ECO:0000256" key="3">
    <source>
        <dbReference type="ARBA" id="ARBA00022679"/>
    </source>
</evidence>
<accession>A0AAN7Q8M6</accession>
<dbReference type="PANTHER" id="PTHR33568">
    <property type="entry name" value="DNA POLYMERASE"/>
    <property type="match status" value="1"/>
</dbReference>
<sequence length="514" mass="59816">MFARREKTEATSARIRSHNYNLIEMWECVFTKYLKENHEAMEYLNNNNMLKITPLNPRDSFFGGRTNAIKLYYKAEEDEIIRYLDVCSLYPYVNKYAKYPIGHPKIYIGEECKNINLTTIEGIIKCTVVPPEKLYHPVLPLKMHNKLMFVLCRTCCETMCQSSCFHTQDERKFTGTYVADELRKSIELGYVVLEIHEVWEYKVCQYDKNVKSGGLFSKYVDHFLKVKQECSGWPTWCVDETTKDRYIQDYLTHEGINLDKSKIKSNPGLRYISKLFLNSFWGKFGQRENLTQTEIISEPHIFFQLLTDPSKQVQSILPIDDNVIIVNWLRPEESVDPLKTVNVVLAAYTTANARLVLYNYLEQLGKRVLYFDTDSVIFTQKPGQWAPSVGDFLGDMTDEVKSYGNNSKIVEFVSGGPKNYAFKLFSTLKNDYVTVCKVKGISLNFKNAQVINFDTIKNAVLNNAQEVYVETDRRIARTSTYDVVSKPEKKTYRVQYSKRRRINDTYDTLPYGFT</sequence>
<keyword evidence="7" id="KW-0238">DNA-binding</keyword>
<dbReference type="GO" id="GO:0003887">
    <property type="term" value="F:DNA-directed DNA polymerase activity"/>
    <property type="evidence" value="ECO:0007669"/>
    <property type="project" value="UniProtKB-KW"/>
</dbReference>
<dbReference type="InterPro" id="IPR023211">
    <property type="entry name" value="DNA_pol_palm_dom_sf"/>
</dbReference>
<reference evidence="11" key="1">
    <citation type="submission" date="2023-01" db="EMBL/GenBank/DDBJ databases">
        <title>Key to firefly adult light organ development and bioluminescence: homeobox transcription factors regulate luciferase expression and transportation to peroxisome.</title>
        <authorList>
            <person name="Fu X."/>
        </authorList>
    </citation>
    <scope>NUCLEOTIDE SEQUENCE [LARGE SCALE GENOMIC DNA]</scope>
</reference>
<keyword evidence="5" id="KW-0235">DNA replication</keyword>
<evidence type="ECO:0000256" key="5">
    <source>
        <dbReference type="ARBA" id="ARBA00022705"/>
    </source>
</evidence>
<dbReference type="GO" id="GO:0003677">
    <property type="term" value="F:DNA binding"/>
    <property type="evidence" value="ECO:0007669"/>
    <property type="project" value="UniProtKB-KW"/>
</dbReference>
<dbReference type="PANTHER" id="PTHR33568:SF3">
    <property type="entry name" value="DNA-DIRECTED DNA POLYMERASE"/>
    <property type="match status" value="1"/>
</dbReference>
<dbReference type="InterPro" id="IPR004868">
    <property type="entry name" value="DNA-dir_DNA_pol_B_mt/vir"/>
</dbReference>
<keyword evidence="11" id="KW-1185">Reference proteome</keyword>
<evidence type="ECO:0000256" key="8">
    <source>
        <dbReference type="ARBA" id="ARBA00049244"/>
    </source>
</evidence>
<evidence type="ECO:0000313" key="11">
    <source>
        <dbReference type="Proteomes" id="UP001353858"/>
    </source>
</evidence>
<dbReference type="SUPFAM" id="SSF56672">
    <property type="entry name" value="DNA/RNA polymerases"/>
    <property type="match status" value="1"/>
</dbReference>
<proteinExistence type="inferred from homology"/>
<protein>
    <recommendedName>
        <fullName evidence="2">DNA-directed DNA polymerase</fullName>
        <ecNumber evidence="2">2.7.7.7</ecNumber>
    </recommendedName>
</protein>
<dbReference type="GO" id="GO:0000166">
    <property type="term" value="F:nucleotide binding"/>
    <property type="evidence" value="ECO:0007669"/>
    <property type="project" value="InterPro"/>
</dbReference>
<evidence type="ECO:0000256" key="6">
    <source>
        <dbReference type="ARBA" id="ARBA00022932"/>
    </source>
</evidence>
<evidence type="ECO:0000256" key="7">
    <source>
        <dbReference type="ARBA" id="ARBA00023125"/>
    </source>
</evidence>
<gene>
    <name evidence="10" type="ORF">RN001_006179</name>
</gene>
<dbReference type="Gene3D" id="1.10.287.690">
    <property type="entry name" value="Helix hairpin bin"/>
    <property type="match status" value="1"/>
</dbReference>
<dbReference type="Gene3D" id="3.90.1600.10">
    <property type="entry name" value="Palm domain of DNA polymerase"/>
    <property type="match status" value="2"/>
</dbReference>
<dbReference type="AlphaFoldDB" id="A0AAN7Q8M6"/>
<feature type="domain" description="DNA-directed DNA polymerase family B mitochondria/virus" evidence="9">
    <location>
        <begin position="58"/>
        <end position="229"/>
    </location>
</feature>
<evidence type="ECO:0000259" key="9">
    <source>
        <dbReference type="Pfam" id="PF03175"/>
    </source>
</evidence>
<comment type="catalytic activity">
    <reaction evidence="8">
        <text>DNA(n) + a 2'-deoxyribonucleoside 5'-triphosphate = DNA(n+1) + diphosphate</text>
        <dbReference type="Rhea" id="RHEA:22508"/>
        <dbReference type="Rhea" id="RHEA-COMP:17339"/>
        <dbReference type="Rhea" id="RHEA-COMP:17340"/>
        <dbReference type="ChEBI" id="CHEBI:33019"/>
        <dbReference type="ChEBI" id="CHEBI:61560"/>
        <dbReference type="ChEBI" id="CHEBI:173112"/>
        <dbReference type="EC" id="2.7.7.7"/>
    </reaction>
</comment>
<dbReference type="EMBL" id="JARPUR010000002">
    <property type="protein sequence ID" value="KAK4882860.1"/>
    <property type="molecule type" value="Genomic_DNA"/>
</dbReference>
<keyword evidence="3" id="KW-0808">Transferase</keyword>
<evidence type="ECO:0000256" key="2">
    <source>
        <dbReference type="ARBA" id="ARBA00012417"/>
    </source>
</evidence>
<dbReference type="GO" id="GO:0006260">
    <property type="term" value="P:DNA replication"/>
    <property type="evidence" value="ECO:0007669"/>
    <property type="project" value="UniProtKB-KW"/>
</dbReference>
<keyword evidence="4" id="KW-0548">Nucleotidyltransferase</keyword>
<comment type="similarity">
    <text evidence="1">Belongs to the DNA polymerase type-B family.</text>
</comment>
<name>A0AAN7Q8M6_9COLE</name>
<organism evidence="10 11">
    <name type="scientific">Aquatica leii</name>
    <dbReference type="NCBI Taxonomy" id="1421715"/>
    <lineage>
        <taxon>Eukaryota</taxon>
        <taxon>Metazoa</taxon>
        <taxon>Ecdysozoa</taxon>
        <taxon>Arthropoda</taxon>
        <taxon>Hexapoda</taxon>
        <taxon>Insecta</taxon>
        <taxon>Pterygota</taxon>
        <taxon>Neoptera</taxon>
        <taxon>Endopterygota</taxon>
        <taxon>Coleoptera</taxon>
        <taxon>Polyphaga</taxon>
        <taxon>Elateriformia</taxon>
        <taxon>Elateroidea</taxon>
        <taxon>Lampyridae</taxon>
        <taxon>Luciolinae</taxon>
        <taxon>Aquatica</taxon>
    </lineage>
</organism>
<dbReference type="Proteomes" id="UP001353858">
    <property type="component" value="Unassembled WGS sequence"/>
</dbReference>
<dbReference type="EC" id="2.7.7.7" evidence="2"/>
<dbReference type="InterPro" id="IPR043502">
    <property type="entry name" value="DNA/RNA_pol_sf"/>
</dbReference>
<comment type="caution">
    <text evidence="10">The sequence shown here is derived from an EMBL/GenBank/DDBJ whole genome shotgun (WGS) entry which is preliminary data.</text>
</comment>
<evidence type="ECO:0000256" key="4">
    <source>
        <dbReference type="ARBA" id="ARBA00022695"/>
    </source>
</evidence>
<evidence type="ECO:0000313" key="10">
    <source>
        <dbReference type="EMBL" id="KAK4882860.1"/>
    </source>
</evidence>
<evidence type="ECO:0000256" key="1">
    <source>
        <dbReference type="ARBA" id="ARBA00005755"/>
    </source>
</evidence>
<keyword evidence="6" id="KW-0239">DNA-directed DNA polymerase</keyword>